<accession>A0A3D8IWN3</accession>
<dbReference type="EC" id="2.1.1.72" evidence="1"/>
<evidence type="ECO:0000313" key="8">
    <source>
        <dbReference type="Proteomes" id="UP000256424"/>
    </source>
</evidence>
<dbReference type="Proteomes" id="UP000256424">
    <property type="component" value="Unassembled WGS sequence"/>
</dbReference>
<evidence type="ECO:0000313" key="7">
    <source>
        <dbReference type="EMBL" id="RDU69325.1"/>
    </source>
</evidence>
<dbReference type="EMBL" id="NXLW01000033">
    <property type="protein sequence ID" value="RDU69325.1"/>
    <property type="molecule type" value="Genomic_DNA"/>
</dbReference>
<evidence type="ECO:0000259" key="6">
    <source>
        <dbReference type="Pfam" id="PF12950"/>
    </source>
</evidence>
<protein>
    <recommendedName>
        <fullName evidence="1">site-specific DNA-methyltransferase (adenine-specific)</fullName>
        <ecNumber evidence="1">2.1.1.72</ecNumber>
    </recommendedName>
</protein>
<name>A0A3D8IWN3_9HELI</name>
<comment type="caution">
    <text evidence="7">The sequence shown here is derived from an EMBL/GenBank/DDBJ whole genome shotgun (WGS) entry which is preliminary data.</text>
</comment>
<evidence type="ECO:0000256" key="3">
    <source>
        <dbReference type="ARBA" id="ARBA00022679"/>
    </source>
</evidence>
<keyword evidence="3" id="KW-0808">Transferase</keyword>
<dbReference type="PANTHER" id="PTHR33841:SF1">
    <property type="entry name" value="DNA METHYLTRANSFERASE A"/>
    <property type="match status" value="1"/>
</dbReference>
<evidence type="ECO:0000256" key="5">
    <source>
        <dbReference type="SAM" id="Coils"/>
    </source>
</evidence>
<keyword evidence="5" id="KW-0175">Coiled coil</keyword>
<dbReference type="RefSeq" id="WP_115582658.1">
    <property type="nucleotide sequence ID" value="NZ_NXLW01000033.1"/>
</dbReference>
<proteinExistence type="predicted"/>
<dbReference type="InterPro" id="IPR025931">
    <property type="entry name" value="TaqI_C"/>
</dbReference>
<reference evidence="7 8" key="1">
    <citation type="submission" date="2018-04" db="EMBL/GenBank/DDBJ databases">
        <title>Novel Campyloabacter and Helicobacter Species and Strains.</title>
        <authorList>
            <person name="Mannion A.J."/>
            <person name="Shen Z."/>
            <person name="Fox J.G."/>
        </authorList>
    </citation>
    <scope>NUCLEOTIDE SEQUENCE [LARGE SCALE GENOMIC DNA]</scope>
    <source>
        <strain evidence="7 8">MIT 97-5075</strain>
    </source>
</reference>
<evidence type="ECO:0000256" key="4">
    <source>
        <dbReference type="ARBA" id="ARBA00047942"/>
    </source>
</evidence>
<dbReference type="GO" id="GO:0032259">
    <property type="term" value="P:methylation"/>
    <property type="evidence" value="ECO:0007669"/>
    <property type="project" value="UniProtKB-KW"/>
</dbReference>
<evidence type="ECO:0000256" key="2">
    <source>
        <dbReference type="ARBA" id="ARBA00022603"/>
    </source>
</evidence>
<keyword evidence="8" id="KW-1185">Reference proteome</keyword>
<keyword evidence="2" id="KW-0489">Methyltransferase</keyword>
<dbReference type="GO" id="GO:0009007">
    <property type="term" value="F:site-specific DNA-methyltransferase (adenine-specific) activity"/>
    <property type="evidence" value="ECO:0007669"/>
    <property type="project" value="UniProtKB-EC"/>
</dbReference>
<comment type="catalytic activity">
    <reaction evidence="4">
        <text>a 2'-deoxyadenosine in DNA + S-adenosyl-L-methionine = an N(6)-methyl-2'-deoxyadenosine in DNA + S-adenosyl-L-homocysteine + H(+)</text>
        <dbReference type="Rhea" id="RHEA:15197"/>
        <dbReference type="Rhea" id="RHEA-COMP:12418"/>
        <dbReference type="Rhea" id="RHEA-COMP:12419"/>
        <dbReference type="ChEBI" id="CHEBI:15378"/>
        <dbReference type="ChEBI" id="CHEBI:57856"/>
        <dbReference type="ChEBI" id="CHEBI:59789"/>
        <dbReference type="ChEBI" id="CHEBI:90615"/>
        <dbReference type="ChEBI" id="CHEBI:90616"/>
        <dbReference type="EC" id="2.1.1.72"/>
    </reaction>
</comment>
<sequence length="164" mass="18850">MDTFILNTLERLEASNLAQKHYQGKIIWAEMTNTPCFVYESQGFYINQTCYFIPRDDMYLCAVLNSKLIYFYMRQIASGLGDGAFRWIKQFIEKLPVIEKNATNEAKIKEIKALATQIIALQQENKDIHRLESKLDSMIYQLYNLNQDEIALIESAFNSAGGGA</sequence>
<feature type="domain" description="TaqI-like C-terminal specificity" evidence="6">
    <location>
        <begin position="14"/>
        <end position="97"/>
    </location>
</feature>
<gene>
    <name evidence="7" type="ORF">CQA66_08985</name>
</gene>
<dbReference type="PANTHER" id="PTHR33841">
    <property type="entry name" value="DNA METHYLTRANSFERASE YEEA-RELATED"/>
    <property type="match status" value="1"/>
</dbReference>
<dbReference type="InterPro" id="IPR050953">
    <property type="entry name" value="N4_N6_ade-DNA_methylase"/>
</dbReference>
<evidence type="ECO:0000256" key="1">
    <source>
        <dbReference type="ARBA" id="ARBA00011900"/>
    </source>
</evidence>
<feature type="coiled-coil region" evidence="5">
    <location>
        <begin position="104"/>
        <end position="141"/>
    </location>
</feature>
<dbReference type="AlphaFoldDB" id="A0A3D8IWN3"/>
<dbReference type="Pfam" id="PF12950">
    <property type="entry name" value="TaqI_C"/>
    <property type="match status" value="1"/>
</dbReference>
<organism evidence="7 8">
    <name type="scientific">Helicobacter aurati</name>
    <dbReference type="NCBI Taxonomy" id="137778"/>
    <lineage>
        <taxon>Bacteria</taxon>
        <taxon>Pseudomonadati</taxon>
        <taxon>Campylobacterota</taxon>
        <taxon>Epsilonproteobacteria</taxon>
        <taxon>Campylobacterales</taxon>
        <taxon>Helicobacteraceae</taxon>
        <taxon>Helicobacter</taxon>
    </lineage>
</organism>